<evidence type="ECO:0008006" key="9">
    <source>
        <dbReference type="Google" id="ProtNLM"/>
    </source>
</evidence>
<accession>A0A833M3X1</accession>
<keyword evidence="5 6" id="KW-0472">Membrane</keyword>
<feature type="transmembrane region" description="Helical" evidence="6">
    <location>
        <begin position="45"/>
        <end position="65"/>
    </location>
</feature>
<name>A0A833M3X1_9LEPT</name>
<comment type="subcellular location">
    <subcellularLocation>
        <location evidence="1">Membrane</location>
        <topology evidence="1">Multi-pass membrane protein</topology>
    </subcellularLocation>
</comment>
<dbReference type="GO" id="GO:0015232">
    <property type="term" value="F:heme transmembrane transporter activity"/>
    <property type="evidence" value="ECO:0007669"/>
    <property type="project" value="InterPro"/>
</dbReference>
<dbReference type="Pfam" id="PF03379">
    <property type="entry name" value="CcmB"/>
    <property type="match status" value="1"/>
</dbReference>
<keyword evidence="4 6" id="KW-1133">Transmembrane helix</keyword>
<feature type="transmembrane region" description="Helical" evidence="6">
    <location>
        <begin position="86"/>
        <end position="109"/>
    </location>
</feature>
<comment type="caution">
    <text evidence="7">The sequence shown here is derived from an EMBL/GenBank/DDBJ whole genome shotgun (WGS) entry which is preliminary data.</text>
</comment>
<evidence type="ECO:0000256" key="4">
    <source>
        <dbReference type="ARBA" id="ARBA00022989"/>
    </source>
</evidence>
<evidence type="ECO:0000256" key="5">
    <source>
        <dbReference type="ARBA" id="ARBA00023136"/>
    </source>
</evidence>
<evidence type="ECO:0000256" key="1">
    <source>
        <dbReference type="ARBA" id="ARBA00004141"/>
    </source>
</evidence>
<dbReference type="GO" id="GO:0016020">
    <property type="term" value="C:membrane"/>
    <property type="evidence" value="ECO:0007669"/>
    <property type="project" value="UniProtKB-SubCell"/>
</dbReference>
<reference evidence="7 8" key="1">
    <citation type="submission" date="2019-10" db="EMBL/GenBank/DDBJ databases">
        <title>Extracellular Electron Transfer in a Candidatus Methanoperedens spp. Enrichment Culture.</title>
        <authorList>
            <person name="Berger S."/>
            <person name="Rangel Shaw D."/>
            <person name="Berben T."/>
            <person name="In 'T Zandt M."/>
            <person name="Frank J."/>
            <person name="Reimann J."/>
            <person name="Jetten M.S.M."/>
            <person name="Welte C.U."/>
        </authorList>
    </citation>
    <scope>NUCLEOTIDE SEQUENCE [LARGE SCALE GENOMIC DNA]</scope>
    <source>
        <strain evidence="7">SB12</strain>
    </source>
</reference>
<protein>
    <recommendedName>
        <fullName evidence="9">ABC transporter permease</fullName>
    </recommendedName>
</protein>
<evidence type="ECO:0000313" key="8">
    <source>
        <dbReference type="Proteomes" id="UP000460298"/>
    </source>
</evidence>
<dbReference type="RefSeq" id="WP_002774322.1">
    <property type="nucleotide sequence ID" value="NZ_JQDG01000060.1"/>
</dbReference>
<keyword evidence="3 6" id="KW-0812">Transmembrane</keyword>
<evidence type="ECO:0000256" key="2">
    <source>
        <dbReference type="ARBA" id="ARBA00010544"/>
    </source>
</evidence>
<feature type="transmembrane region" description="Helical" evidence="6">
    <location>
        <begin position="12"/>
        <end position="33"/>
    </location>
</feature>
<dbReference type="GO" id="GO:0017004">
    <property type="term" value="P:cytochrome complex assembly"/>
    <property type="evidence" value="ECO:0007669"/>
    <property type="project" value="InterPro"/>
</dbReference>
<feature type="transmembrane region" description="Helical" evidence="6">
    <location>
        <begin position="187"/>
        <end position="209"/>
    </location>
</feature>
<dbReference type="AlphaFoldDB" id="A0A833M3X1"/>
<dbReference type="Proteomes" id="UP000460298">
    <property type="component" value="Unassembled WGS sequence"/>
</dbReference>
<organism evidence="7 8">
    <name type="scientific">Leptonema illini</name>
    <dbReference type="NCBI Taxonomy" id="183"/>
    <lineage>
        <taxon>Bacteria</taxon>
        <taxon>Pseudomonadati</taxon>
        <taxon>Spirochaetota</taxon>
        <taxon>Spirochaetia</taxon>
        <taxon>Leptospirales</taxon>
        <taxon>Leptospiraceae</taxon>
        <taxon>Leptonema</taxon>
    </lineage>
</organism>
<feature type="transmembrane region" description="Helical" evidence="6">
    <location>
        <begin position="129"/>
        <end position="150"/>
    </location>
</feature>
<sequence>MLRWELRLELRNIGTMIVLLPYAATLAVLFHYSLQPAVFHEGKNLMGLLLISLFFMVSMMTARAMGREKESGAFRILLMSGMDRTAYLFARVVVKSSMIGILLLVYSILYNVLLVGTSQFFELTGRTLLFLLPCTVNLVLLGEIVAILSGANRIREIVLPILFFPLSLPIFIVYSGSSAVLEGRADAAPYAVVLLSLLAVYAGAGALFFQFMATDEA</sequence>
<comment type="similarity">
    <text evidence="2">Belongs to the CcmB/CycW/HelB family.</text>
</comment>
<dbReference type="InterPro" id="IPR003544">
    <property type="entry name" value="Cyt_c_biogenesis_CcmB"/>
</dbReference>
<dbReference type="EMBL" id="WBUI01000001">
    <property type="protein sequence ID" value="KAB2935421.1"/>
    <property type="molecule type" value="Genomic_DNA"/>
</dbReference>
<proteinExistence type="inferred from homology"/>
<evidence type="ECO:0000313" key="7">
    <source>
        <dbReference type="EMBL" id="KAB2935421.1"/>
    </source>
</evidence>
<feature type="transmembrane region" description="Helical" evidence="6">
    <location>
        <begin position="157"/>
        <end position="175"/>
    </location>
</feature>
<evidence type="ECO:0000256" key="6">
    <source>
        <dbReference type="SAM" id="Phobius"/>
    </source>
</evidence>
<evidence type="ECO:0000256" key="3">
    <source>
        <dbReference type="ARBA" id="ARBA00022692"/>
    </source>
</evidence>
<gene>
    <name evidence="7" type="ORF">F9K24_01450</name>
</gene>